<keyword evidence="6" id="KW-0677">Repeat</keyword>
<evidence type="ECO:0000313" key="18">
    <source>
        <dbReference type="EMBL" id="CDR42152.1"/>
    </source>
</evidence>
<dbReference type="Gene3D" id="2.70.150.10">
    <property type="entry name" value="Calcium-transporting ATPase, cytoplasmic transduction domain A"/>
    <property type="match status" value="1"/>
</dbReference>
<dbReference type="InterPro" id="IPR023214">
    <property type="entry name" value="HAD_sf"/>
</dbReference>
<keyword evidence="7 16" id="KW-0547">Nucleotide-binding</keyword>
<dbReference type="FunFam" id="3.30.70.100:FF:000005">
    <property type="entry name" value="Copper-exporting P-type ATPase A"/>
    <property type="match status" value="2"/>
</dbReference>
<keyword evidence="13" id="KW-0186">Copper</keyword>
<dbReference type="PANTHER" id="PTHR43520">
    <property type="entry name" value="ATP7, ISOFORM B"/>
    <property type="match status" value="1"/>
</dbReference>
<dbReference type="PROSITE" id="PS00154">
    <property type="entry name" value="ATPASE_E1_E2"/>
    <property type="match status" value="1"/>
</dbReference>
<keyword evidence="14" id="KW-0406">Ion transport</keyword>
<dbReference type="FunFam" id="2.70.150.10:FF:000002">
    <property type="entry name" value="Copper-transporting ATPase 1, putative"/>
    <property type="match status" value="1"/>
</dbReference>
<dbReference type="Pfam" id="PF00122">
    <property type="entry name" value="E1-E2_ATPase"/>
    <property type="match status" value="1"/>
</dbReference>
<proteinExistence type="inferred from homology"/>
<dbReference type="Gene3D" id="3.40.50.1000">
    <property type="entry name" value="HAD superfamily/HAD-like"/>
    <property type="match status" value="1"/>
</dbReference>
<dbReference type="SUPFAM" id="SSF55008">
    <property type="entry name" value="HMA, heavy metal-associated domain"/>
    <property type="match status" value="2"/>
</dbReference>
<dbReference type="SFLD" id="SFLDG00002">
    <property type="entry name" value="C1.7:_P-type_atpase_like"/>
    <property type="match status" value="1"/>
</dbReference>
<evidence type="ECO:0000256" key="9">
    <source>
        <dbReference type="ARBA" id="ARBA00022840"/>
    </source>
</evidence>
<dbReference type="NCBIfam" id="TIGR00003">
    <property type="entry name" value="copper ion binding protein"/>
    <property type="match status" value="1"/>
</dbReference>
<protein>
    <submittedName>
        <fullName evidence="18">CYFA0S08e04192g1_1</fullName>
    </submittedName>
</protein>
<evidence type="ECO:0000256" key="14">
    <source>
        <dbReference type="ARBA" id="ARBA00023065"/>
    </source>
</evidence>
<dbReference type="OrthoDB" id="432719at2759"/>
<accession>A0A061B3B4</accession>
<evidence type="ECO:0000259" key="17">
    <source>
        <dbReference type="PROSITE" id="PS50846"/>
    </source>
</evidence>
<dbReference type="GO" id="GO:0005507">
    <property type="term" value="F:copper ion binding"/>
    <property type="evidence" value="ECO:0007669"/>
    <property type="project" value="InterPro"/>
</dbReference>
<feature type="domain" description="HMA" evidence="17">
    <location>
        <begin position="148"/>
        <end position="213"/>
    </location>
</feature>
<feature type="transmembrane region" description="Helical" evidence="16">
    <location>
        <begin position="311"/>
        <end position="329"/>
    </location>
</feature>
<dbReference type="SFLD" id="SFLDF00027">
    <property type="entry name" value="p-type_atpase"/>
    <property type="match status" value="1"/>
</dbReference>
<sequence>MRVKCTPESPEAWAYRITKTVSLSGFILNSPLSLILFFLSISLLLHKTVSDTLSRMPITTLAIQGMTCGACSSSITNQLTALPGVNTAAVSLITEEARVEHASSISPESLQEAIEDCGFDAQVLQSRDTPLSPDATASTSTSDNDQIVETVISVKGMTCGACTSSVTSVLEELPGVVSASVSLITEQASVKHENSVNTNTLIDAIEDCGFDASFVERKQEDHTPLMENTTFDVNTLARIDELESVDGILSTAVEGPGSLSIKYDPSVLGVRDLIKVMASIEIHATPENIVSVTSQMDSLNKLKEIQFWKWNFIKTTIVGLPLFLIHHLLETIGIHLSLHLWHGIFLESIVELILGTYIQFTVGVFFWRNAKNSFKHGSGTMDTLVCISTNISYYFSILIMVISFANNKQSVPPHTLFETAVLLMNFVSLGKWLESKAKSETSASLSKLISLTSDSCTIVENPTAFDAEKGVVSGNLITIPINYLQVHDIVDIKPGEKIPADGVIIHGESEVDESLLTGESLPIAKHKNDKVIGGSINGIGHIFVKVLTTSENSQLANIIKLVKSAQMNRAPIQSYADFIASIFVPAILILSVFTFVCWIIICNTVKTPPPVFNDMNGKLFVCLQIAISVIVVACPCALGLAAPTAIMVGTGVGASHGVLIKGGDVLEAANDLDVVLFDKTGTLTVGEMVVRNCKVLGQIPRDTVLAVAGCLETMSEHPVARAIVEYTQKQVGIENFDGAVENFEAEVGKGISATINFKGKNYKVQVGNLKMFTEEFLQTDTVFTSLKIESDCTVAHIVIDGAYQGFMELQDVVKEDSQNVISFLRSQGLDVAMVTGDTQRSANRIAKQVNIPLRNVYADVSPQGKEQLVKDFQSRGMKVAFVGDGINDSPALATADVGIAISSGTDIALEAADIVLLNNETTIQGVSSALSLASRTLNKIKWNFFWSSVYNLTMVPLAMGVLIPWGIQLSPLVAGLSMAFSSVSVVLSSLWLKRWTPPNLDSVSLNDDIANEVDIESGERKKWSLTSSVKNVLRTKKTNSSDIELQSGLLRSA</sequence>
<dbReference type="Gene3D" id="3.30.70.100">
    <property type="match status" value="2"/>
</dbReference>
<evidence type="ECO:0000256" key="16">
    <source>
        <dbReference type="RuleBase" id="RU362081"/>
    </source>
</evidence>
<evidence type="ECO:0000256" key="2">
    <source>
        <dbReference type="ARBA" id="ARBA00006024"/>
    </source>
</evidence>
<keyword evidence="5 16" id="KW-0479">Metal-binding</keyword>
<dbReference type="Pfam" id="PF00403">
    <property type="entry name" value="HMA"/>
    <property type="match status" value="2"/>
</dbReference>
<dbReference type="InterPro" id="IPR017969">
    <property type="entry name" value="Heavy-metal-associated_CS"/>
</dbReference>
<dbReference type="Gene3D" id="3.40.1110.10">
    <property type="entry name" value="Calcium-transporting ATPase, cytoplasmic domain N"/>
    <property type="match status" value="1"/>
</dbReference>
<dbReference type="GO" id="GO:0055070">
    <property type="term" value="P:copper ion homeostasis"/>
    <property type="evidence" value="ECO:0007669"/>
    <property type="project" value="TreeGrafter"/>
</dbReference>
<dbReference type="VEuPathDB" id="FungiDB:BON22_4199"/>
<dbReference type="GO" id="GO:0005524">
    <property type="term" value="F:ATP binding"/>
    <property type="evidence" value="ECO:0007669"/>
    <property type="project" value="UniProtKB-UniRule"/>
</dbReference>
<feature type="transmembrane region" description="Helical" evidence="16">
    <location>
        <begin position="379"/>
        <end position="404"/>
    </location>
</feature>
<dbReference type="SFLD" id="SFLDS00003">
    <property type="entry name" value="Haloacid_Dehalogenase"/>
    <property type="match status" value="1"/>
</dbReference>
<dbReference type="InterPro" id="IPR036412">
    <property type="entry name" value="HAD-like_sf"/>
</dbReference>
<feature type="transmembrane region" description="Helical" evidence="16">
    <location>
        <begin position="621"/>
        <end position="641"/>
    </location>
</feature>
<dbReference type="InterPro" id="IPR001757">
    <property type="entry name" value="P_typ_ATPase"/>
</dbReference>
<keyword evidence="12 16" id="KW-1133">Transmembrane helix</keyword>
<feature type="transmembrane region" description="Helical" evidence="16">
    <location>
        <begin position="416"/>
        <end position="433"/>
    </location>
</feature>
<dbReference type="InterPro" id="IPR044492">
    <property type="entry name" value="P_typ_ATPase_HD_dom"/>
</dbReference>
<evidence type="ECO:0000256" key="6">
    <source>
        <dbReference type="ARBA" id="ARBA00022737"/>
    </source>
</evidence>
<dbReference type="GO" id="GO:0012505">
    <property type="term" value="C:endomembrane system"/>
    <property type="evidence" value="ECO:0007669"/>
    <property type="project" value="UniProtKB-SubCell"/>
</dbReference>
<dbReference type="GO" id="GO:0043682">
    <property type="term" value="F:P-type divalent copper transporter activity"/>
    <property type="evidence" value="ECO:0007669"/>
    <property type="project" value="TreeGrafter"/>
</dbReference>
<dbReference type="PROSITE" id="PS50846">
    <property type="entry name" value="HMA_2"/>
    <property type="match status" value="2"/>
</dbReference>
<evidence type="ECO:0000256" key="11">
    <source>
        <dbReference type="ARBA" id="ARBA00022967"/>
    </source>
</evidence>
<dbReference type="InterPro" id="IPR018303">
    <property type="entry name" value="ATPase_P-typ_P_site"/>
</dbReference>
<dbReference type="InterPro" id="IPR008250">
    <property type="entry name" value="ATPase_P-typ_transduc_dom_A_sf"/>
</dbReference>
<dbReference type="InterPro" id="IPR006121">
    <property type="entry name" value="HMA_dom"/>
</dbReference>
<dbReference type="PRINTS" id="PR00119">
    <property type="entry name" value="CATATPASE"/>
</dbReference>
<dbReference type="PANTHER" id="PTHR43520:SF8">
    <property type="entry name" value="P-TYPE CU(+) TRANSPORTER"/>
    <property type="match status" value="1"/>
</dbReference>
<keyword evidence="15 16" id="KW-0472">Membrane</keyword>
<feature type="transmembrane region" description="Helical" evidence="16">
    <location>
        <begin position="26"/>
        <end position="46"/>
    </location>
</feature>
<dbReference type="CDD" id="cd00371">
    <property type="entry name" value="HMA"/>
    <property type="match status" value="2"/>
</dbReference>
<evidence type="ECO:0000256" key="1">
    <source>
        <dbReference type="ARBA" id="ARBA00004127"/>
    </source>
</evidence>
<reference evidence="18" key="1">
    <citation type="journal article" date="2014" name="Genome Announc.">
        <title>Genome sequence of the yeast Cyberlindnera fabianii (Hansenula fabianii).</title>
        <authorList>
            <person name="Freel K.C."/>
            <person name="Sarilar V."/>
            <person name="Neuveglise C."/>
            <person name="Devillers H."/>
            <person name="Friedrich A."/>
            <person name="Schacherer J."/>
        </authorList>
    </citation>
    <scope>NUCLEOTIDE SEQUENCE</scope>
    <source>
        <strain evidence="18">YJS4271</strain>
    </source>
</reference>
<feature type="domain" description="HMA" evidence="17">
    <location>
        <begin position="57"/>
        <end position="122"/>
    </location>
</feature>
<dbReference type="AlphaFoldDB" id="A0A061B3B4"/>
<evidence type="ECO:0000256" key="5">
    <source>
        <dbReference type="ARBA" id="ARBA00022723"/>
    </source>
</evidence>
<organism evidence="18">
    <name type="scientific">Cyberlindnera fabianii</name>
    <name type="common">Yeast</name>
    <name type="synonym">Hansenula fabianii</name>
    <dbReference type="NCBI Taxonomy" id="36022"/>
    <lineage>
        <taxon>Eukaryota</taxon>
        <taxon>Fungi</taxon>
        <taxon>Dikarya</taxon>
        <taxon>Ascomycota</taxon>
        <taxon>Saccharomycotina</taxon>
        <taxon>Saccharomycetes</taxon>
        <taxon>Phaffomycetales</taxon>
        <taxon>Phaffomycetaceae</taxon>
        <taxon>Cyberlindnera</taxon>
    </lineage>
</organism>
<evidence type="ECO:0000256" key="10">
    <source>
        <dbReference type="ARBA" id="ARBA00022842"/>
    </source>
</evidence>
<dbReference type="InterPro" id="IPR006122">
    <property type="entry name" value="HMA_Cu_ion-bd"/>
</dbReference>
<dbReference type="InterPro" id="IPR027256">
    <property type="entry name" value="P-typ_ATPase_IB"/>
</dbReference>
<evidence type="ECO:0000256" key="12">
    <source>
        <dbReference type="ARBA" id="ARBA00022989"/>
    </source>
</evidence>
<keyword evidence="4 16" id="KW-0812">Transmembrane</keyword>
<keyword evidence="8" id="KW-0187">Copper transport</keyword>
<dbReference type="CDD" id="cd02094">
    <property type="entry name" value="P-type_ATPase_Cu-like"/>
    <property type="match status" value="1"/>
</dbReference>
<evidence type="ECO:0000256" key="13">
    <source>
        <dbReference type="ARBA" id="ARBA00023008"/>
    </source>
</evidence>
<name>A0A061B3B4_CYBFA</name>
<dbReference type="GO" id="GO:0030003">
    <property type="term" value="P:intracellular monoatomic cation homeostasis"/>
    <property type="evidence" value="ECO:0007669"/>
    <property type="project" value="UniProtKB-ARBA"/>
</dbReference>
<dbReference type="InterPro" id="IPR059000">
    <property type="entry name" value="ATPase_P-type_domA"/>
</dbReference>
<evidence type="ECO:0000256" key="8">
    <source>
        <dbReference type="ARBA" id="ARBA00022796"/>
    </source>
</evidence>
<dbReference type="GO" id="GO:0016020">
    <property type="term" value="C:membrane"/>
    <property type="evidence" value="ECO:0007669"/>
    <property type="project" value="UniProtKB-SubCell"/>
</dbReference>
<evidence type="ECO:0000256" key="3">
    <source>
        <dbReference type="ARBA" id="ARBA00022448"/>
    </source>
</evidence>
<keyword evidence="10" id="KW-0460">Magnesium</keyword>
<feature type="transmembrane region" description="Helical" evidence="16">
    <location>
        <begin position="973"/>
        <end position="992"/>
    </location>
</feature>
<dbReference type="GO" id="GO:0016887">
    <property type="term" value="F:ATP hydrolysis activity"/>
    <property type="evidence" value="ECO:0007669"/>
    <property type="project" value="InterPro"/>
</dbReference>
<dbReference type="PhylomeDB" id="A0A061B3B4"/>
<feature type="transmembrane region" description="Helical" evidence="16">
    <location>
        <begin position="944"/>
        <end position="967"/>
    </location>
</feature>
<dbReference type="SUPFAM" id="SSF81653">
    <property type="entry name" value="Calcium ATPase, transduction domain A"/>
    <property type="match status" value="1"/>
</dbReference>
<feature type="transmembrane region" description="Helical" evidence="16">
    <location>
        <begin position="349"/>
        <end position="367"/>
    </location>
</feature>
<dbReference type="EMBL" id="LK052893">
    <property type="protein sequence ID" value="CDR42152.1"/>
    <property type="molecule type" value="Genomic_DNA"/>
</dbReference>
<evidence type="ECO:0000256" key="4">
    <source>
        <dbReference type="ARBA" id="ARBA00022692"/>
    </source>
</evidence>
<evidence type="ECO:0000256" key="7">
    <source>
        <dbReference type="ARBA" id="ARBA00022741"/>
    </source>
</evidence>
<dbReference type="PRINTS" id="PR00120">
    <property type="entry name" value="HATPASE"/>
</dbReference>
<evidence type="ECO:0000256" key="15">
    <source>
        <dbReference type="ARBA" id="ARBA00023136"/>
    </source>
</evidence>
<dbReference type="InterPro" id="IPR023299">
    <property type="entry name" value="ATPase_P-typ_cyto_dom_N"/>
</dbReference>
<dbReference type="InterPro" id="IPR036163">
    <property type="entry name" value="HMA_dom_sf"/>
</dbReference>
<feature type="transmembrane region" description="Helical" evidence="16">
    <location>
        <begin position="578"/>
        <end position="601"/>
    </location>
</feature>
<dbReference type="SUPFAM" id="SSF81665">
    <property type="entry name" value="Calcium ATPase, transmembrane domain M"/>
    <property type="match status" value="1"/>
</dbReference>
<dbReference type="NCBIfam" id="TIGR01494">
    <property type="entry name" value="ATPase_P-type"/>
    <property type="match status" value="1"/>
</dbReference>
<dbReference type="PROSITE" id="PS01047">
    <property type="entry name" value="HMA_1"/>
    <property type="match status" value="2"/>
</dbReference>
<dbReference type="SUPFAM" id="SSF56784">
    <property type="entry name" value="HAD-like"/>
    <property type="match status" value="1"/>
</dbReference>
<comment type="subcellular location">
    <subcellularLocation>
        <location evidence="1">Endomembrane system</location>
        <topology evidence="1">Multi-pass membrane protein</topology>
    </subcellularLocation>
    <subcellularLocation>
        <location evidence="16">Membrane</location>
    </subcellularLocation>
</comment>
<keyword evidence="11" id="KW-1278">Translocase</keyword>
<dbReference type="Pfam" id="PF00702">
    <property type="entry name" value="Hydrolase"/>
    <property type="match status" value="1"/>
</dbReference>
<gene>
    <name evidence="18" type="ORF">CYFA0S_08e04192g</name>
</gene>
<dbReference type="NCBIfam" id="TIGR01525">
    <property type="entry name" value="ATPase-IB_hvy"/>
    <property type="match status" value="1"/>
</dbReference>
<comment type="similarity">
    <text evidence="2 16">Belongs to the cation transport ATPase (P-type) (TC 3.A.3) family. Type IB subfamily.</text>
</comment>
<keyword evidence="9 16" id="KW-0067">ATP-binding</keyword>
<keyword evidence="3" id="KW-0813">Transport</keyword>
<dbReference type="InterPro" id="IPR023298">
    <property type="entry name" value="ATPase_P-typ_TM_dom_sf"/>
</dbReference>